<comment type="caution">
    <text evidence="1">The sequence shown here is derived from an EMBL/GenBank/DDBJ whole genome shotgun (WGS) entry which is preliminary data.</text>
</comment>
<dbReference type="EMBL" id="JABXBU010002230">
    <property type="protein sequence ID" value="KAF8768438.1"/>
    <property type="molecule type" value="Genomic_DNA"/>
</dbReference>
<dbReference type="AlphaFoldDB" id="A0A8T0EAE1"/>
<dbReference type="Proteomes" id="UP000807504">
    <property type="component" value="Unassembled WGS sequence"/>
</dbReference>
<evidence type="ECO:0000313" key="2">
    <source>
        <dbReference type="Proteomes" id="UP000807504"/>
    </source>
</evidence>
<evidence type="ECO:0000313" key="1">
    <source>
        <dbReference type="EMBL" id="KAF8768438.1"/>
    </source>
</evidence>
<accession>A0A8T0EAE1</accession>
<keyword evidence="2" id="KW-1185">Reference proteome</keyword>
<organism evidence="1 2">
    <name type="scientific">Argiope bruennichi</name>
    <name type="common">Wasp spider</name>
    <name type="synonym">Aranea bruennichi</name>
    <dbReference type="NCBI Taxonomy" id="94029"/>
    <lineage>
        <taxon>Eukaryota</taxon>
        <taxon>Metazoa</taxon>
        <taxon>Ecdysozoa</taxon>
        <taxon>Arthropoda</taxon>
        <taxon>Chelicerata</taxon>
        <taxon>Arachnida</taxon>
        <taxon>Araneae</taxon>
        <taxon>Araneomorphae</taxon>
        <taxon>Entelegynae</taxon>
        <taxon>Araneoidea</taxon>
        <taxon>Araneidae</taxon>
        <taxon>Argiope</taxon>
    </lineage>
</organism>
<proteinExistence type="predicted"/>
<sequence length="223" mass="25375">MTTVGRMNMATRGSTPAWFGSGHAWSRNGIQGGGNETSSLPSRKNLVQGLAESDKRKEKLLQMHKSGPSFLEICLRDFYLVPLWTIYIHNRFATGVPKTVSNYPRFVLGYLLYLMEYEPARQNAPGGSYLDAPSAFRRSLTDAVQRRMQDANRSFERKDFQKASQLFNRKRGLFWEELRNFAPCRSDVGKMSSCLSQDQFLIVINIGLVIALFPDIDLGSDYW</sequence>
<name>A0A8T0EAE1_ARGBR</name>
<reference evidence="1" key="1">
    <citation type="journal article" date="2020" name="bioRxiv">
        <title>Chromosome-level reference genome of the European wasp spider Argiope bruennichi: a resource for studies on range expansion and evolutionary adaptation.</title>
        <authorList>
            <person name="Sheffer M.M."/>
            <person name="Hoppe A."/>
            <person name="Krehenwinkel H."/>
            <person name="Uhl G."/>
            <person name="Kuss A.W."/>
            <person name="Jensen L."/>
            <person name="Jensen C."/>
            <person name="Gillespie R.G."/>
            <person name="Hoff K.J."/>
            <person name="Prost S."/>
        </authorList>
    </citation>
    <scope>NUCLEOTIDE SEQUENCE</scope>
</reference>
<gene>
    <name evidence="1" type="ORF">HNY73_021259</name>
</gene>
<protein>
    <submittedName>
        <fullName evidence="1">Uncharacterized protein</fullName>
    </submittedName>
</protein>
<reference evidence="1" key="2">
    <citation type="submission" date="2020-06" db="EMBL/GenBank/DDBJ databases">
        <authorList>
            <person name="Sheffer M."/>
        </authorList>
    </citation>
    <scope>NUCLEOTIDE SEQUENCE</scope>
</reference>